<sequence>MRKNKVKQVPNARNREDEAFASPDREMPQSNLNKSVNDDVTQLTSFLHRSCERQDTSLQLQATFG</sequence>
<feature type="compositionally biased region" description="Polar residues" evidence="1">
    <location>
        <begin position="28"/>
        <end position="37"/>
    </location>
</feature>
<dbReference type="Proteomes" id="UP001234178">
    <property type="component" value="Unassembled WGS sequence"/>
</dbReference>
<reference evidence="2 3" key="1">
    <citation type="journal article" date="2023" name="Nucleic Acids Res.">
        <title>The hologenome of Daphnia magna reveals possible DNA methylation and microbiome-mediated evolution of the host genome.</title>
        <authorList>
            <person name="Chaturvedi A."/>
            <person name="Li X."/>
            <person name="Dhandapani V."/>
            <person name="Marshall H."/>
            <person name="Kissane S."/>
            <person name="Cuenca-Cambronero M."/>
            <person name="Asole G."/>
            <person name="Calvet F."/>
            <person name="Ruiz-Romero M."/>
            <person name="Marangio P."/>
            <person name="Guigo R."/>
            <person name="Rago D."/>
            <person name="Mirbahai L."/>
            <person name="Eastwood N."/>
            <person name="Colbourne J.K."/>
            <person name="Zhou J."/>
            <person name="Mallon E."/>
            <person name="Orsini L."/>
        </authorList>
    </citation>
    <scope>NUCLEOTIDE SEQUENCE [LARGE SCALE GENOMIC DNA]</scope>
    <source>
        <strain evidence="2">LRV0_1</strain>
    </source>
</reference>
<gene>
    <name evidence="2" type="ORF">OUZ56_031967</name>
</gene>
<organism evidence="2 3">
    <name type="scientific">Daphnia magna</name>
    <dbReference type="NCBI Taxonomy" id="35525"/>
    <lineage>
        <taxon>Eukaryota</taxon>
        <taxon>Metazoa</taxon>
        <taxon>Ecdysozoa</taxon>
        <taxon>Arthropoda</taxon>
        <taxon>Crustacea</taxon>
        <taxon>Branchiopoda</taxon>
        <taxon>Diplostraca</taxon>
        <taxon>Cladocera</taxon>
        <taxon>Anomopoda</taxon>
        <taxon>Daphniidae</taxon>
        <taxon>Daphnia</taxon>
    </lineage>
</organism>
<name>A0ABQ9ZVU1_9CRUS</name>
<proteinExistence type="predicted"/>
<feature type="region of interest" description="Disordered" evidence="1">
    <location>
        <begin position="1"/>
        <end position="37"/>
    </location>
</feature>
<evidence type="ECO:0000313" key="2">
    <source>
        <dbReference type="EMBL" id="KAK4017009.1"/>
    </source>
</evidence>
<keyword evidence="3" id="KW-1185">Reference proteome</keyword>
<evidence type="ECO:0000256" key="1">
    <source>
        <dbReference type="SAM" id="MobiDB-lite"/>
    </source>
</evidence>
<evidence type="ECO:0000313" key="3">
    <source>
        <dbReference type="Proteomes" id="UP001234178"/>
    </source>
</evidence>
<comment type="caution">
    <text evidence="2">The sequence shown here is derived from an EMBL/GenBank/DDBJ whole genome shotgun (WGS) entry which is preliminary data.</text>
</comment>
<feature type="compositionally biased region" description="Basic and acidic residues" evidence="1">
    <location>
        <begin position="13"/>
        <end position="27"/>
    </location>
</feature>
<protein>
    <submittedName>
        <fullName evidence="2">Uncharacterized protein</fullName>
    </submittedName>
</protein>
<dbReference type="EMBL" id="JAOYFB010000005">
    <property type="protein sequence ID" value="KAK4017009.1"/>
    <property type="molecule type" value="Genomic_DNA"/>
</dbReference>
<accession>A0ABQ9ZVU1</accession>